<sequence>MNNSGIDYSNTTANYCSSQEQPRLVTTQQQISTVNVQPELPPEPPMVVRKKLLNDTVTYKQNVSVRYLQPPSP</sequence>
<name>A0A8S2ZN11_9BILA</name>
<organism evidence="1 2">
    <name type="scientific">Rotaria magnacalcarata</name>
    <dbReference type="NCBI Taxonomy" id="392030"/>
    <lineage>
        <taxon>Eukaryota</taxon>
        <taxon>Metazoa</taxon>
        <taxon>Spiralia</taxon>
        <taxon>Gnathifera</taxon>
        <taxon>Rotifera</taxon>
        <taxon>Eurotatoria</taxon>
        <taxon>Bdelloidea</taxon>
        <taxon>Philodinida</taxon>
        <taxon>Philodinidae</taxon>
        <taxon>Rotaria</taxon>
    </lineage>
</organism>
<protein>
    <submittedName>
        <fullName evidence="1">Uncharacterized protein</fullName>
    </submittedName>
</protein>
<feature type="non-terminal residue" evidence="1">
    <location>
        <position position="73"/>
    </location>
</feature>
<evidence type="ECO:0000313" key="2">
    <source>
        <dbReference type="Proteomes" id="UP000681967"/>
    </source>
</evidence>
<dbReference type="EMBL" id="CAJOBH010107634">
    <property type="protein sequence ID" value="CAF4645235.1"/>
    <property type="molecule type" value="Genomic_DNA"/>
</dbReference>
<dbReference type="AlphaFoldDB" id="A0A8S2ZN11"/>
<reference evidence="1" key="1">
    <citation type="submission" date="2021-02" db="EMBL/GenBank/DDBJ databases">
        <authorList>
            <person name="Nowell W R."/>
        </authorList>
    </citation>
    <scope>NUCLEOTIDE SEQUENCE</scope>
</reference>
<comment type="caution">
    <text evidence="1">The sequence shown here is derived from an EMBL/GenBank/DDBJ whole genome shotgun (WGS) entry which is preliminary data.</text>
</comment>
<accession>A0A8S2ZN11</accession>
<gene>
    <name evidence="1" type="ORF">BYL167_LOCUS41932</name>
</gene>
<evidence type="ECO:0000313" key="1">
    <source>
        <dbReference type="EMBL" id="CAF4645235.1"/>
    </source>
</evidence>
<proteinExistence type="predicted"/>
<dbReference type="Proteomes" id="UP000681967">
    <property type="component" value="Unassembled WGS sequence"/>
</dbReference>